<name>A0A841HHB4_9GAMM</name>
<protein>
    <recommendedName>
        <fullName evidence="13">Cytochrome c-type biogenesis protein CcmE</fullName>
    </recommendedName>
    <alternativeName>
        <fullName evidence="13">Cytochrome c maturation protein E</fullName>
    </alternativeName>
    <alternativeName>
        <fullName evidence="13">Heme chaperone CcmE</fullName>
    </alternativeName>
</protein>
<keyword evidence="4 13" id="KW-0349">Heme</keyword>
<dbReference type="GO" id="GO:0020037">
    <property type="term" value="F:heme binding"/>
    <property type="evidence" value="ECO:0007669"/>
    <property type="project" value="InterPro"/>
</dbReference>
<comment type="similarity">
    <text evidence="13">Belongs to the CcmE/CycJ family.</text>
</comment>
<keyword evidence="11 13" id="KW-0472">Membrane</keyword>
<keyword evidence="9 13" id="KW-1133">Transmembrane helix</keyword>
<evidence type="ECO:0000256" key="5">
    <source>
        <dbReference type="ARBA" id="ARBA00022692"/>
    </source>
</evidence>
<dbReference type="PANTHER" id="PTHR34128">
    <property type="entry name" value="CYTOCHROME C-TYPE BIOGENESIS PROTEIN CCME HOMOLOG, MITOCHONDRIAL"/>
    <property type="match status" value="1"/>
</dbReference>
<evidence type="ECO:0000256" key="10">
    <source>
        <dbReference type="ARBA" id="ARBA00023004"/>
    </source>
</evidence>
<evidence type="ECO:0000256" key="2">
    <source>
        <dbReference type="ARBA" id="ARBA00022475"/>
    </source>
</evidence>
<comment type="subcellular location">
    <subcellularLocation>
        <location evidence="1">Cell inner membrane</location>
    </subcellularLocation>
    <subcellularLocation>
        <location evidence="13">Cell membrane</location>
        <topology evidence="13">Single-pass type II membrane protein</topology>
    </subcellularLocation>
</comment>
<evidence type="ECO:0000256" key="6">
    <source>
        <dbReference type="ARBA" id="ARBA00022723"/>
    </source>
</evidence>
<dbReference type="EMBL" id="JACHHZ010000001">
    <property type="protein sequence ID" value="MBB6092166.1"/>
    <property type="molecule type" value="Genomic_DNA"/>
</dbReference>
<dbReference type="InterPro" id="IPR004329">
    <property type="entry name" value="CcmE"/>
</dbReference>
<keyword evidence="3" id="KW-0997">Cell inner membrane</keyword>
<keyword evidence="6 13" id="KW-0479">Metal-binding</keyword>
<evidence type="ECO:0000256" key="7">
    <source>
        <dbReference type="ARBA" id="ARBA00022748"/>
    </source>
</evidence>
<dbReference type="NCBIfam" id="NF009727">
    <property type="entry name" value="PRK13254.1-1"/>
    <property type="match status" value="1"/>
</dbReference>
<dbReference type="GO" id="GO:0017003">
    <property type="term" value="P:protein-heme linkage"/>
    <property type="evidence" value="ECO:0007669"/>
    <property type="project" value="UniProtKB-UniRule"/>
</dbReference>
<dbReference type="NCBIfam" id="NF009731">
    <property type="entry name" value="PRK13254.1-5"/>
    <property type="match status" value="1"/>
</dbReference>
<dbReference type="FunFam" id="2.40.50.140:FF:000104">
    <property type="entry name" value="Cytochrome c-type biogenesis protein CcmE"/>
    <property type="match status" value="1"/>
</dbReference>
<feature type="topological domain" description="Cytoplasmic" evidence="13">
    <location>
        <begin position="1"/>
        <end position="7"/>
    </location>
</feature>
<dbReference type="AlphaFoldDB" id="A0A841HHB4"/>
<dbReference type="GO" id="GO:0046872">
    <property type="term" value="F:metal ion binding"/>
    <property type="evidence" value="ECO:0007669"/>
    <property type="project" value="UniProtKB-KW"/>
</dbReference>
<evidence type="ECO:0000256" key="3">
    <source>
        <dbReference type="ARBA" id="ARBA00022519"/>
    </source>
</evidence>
<evidence type="ECO:0000256" key="4">
    <source>
        <dbReference type="ARBA" id="ARBA00022617"/>
    </source>
</evidence>
<keyword evidence="2 13" id="KW-1003">Cell membrane</keyword>
<feature type="binding site" description="axial binding residue" evidence="13 14">
    <location>
        <position position="127"/>
    </location>
    <ligand>
        <name>heme</name>
        <dbReference type="ChEBI" id="CHEBI:30413"/>
    </ligand>
    <ligandPart>
        <name>Fe</name>
        <dbReference type="ChEBI" id="CHEBI:18248"/>
    </ligandPart>
</feature>
<keyword evidence="5 13" id="KW-0812">Transmembrane</keyword>
<dbReference type="HAMAP" id="MF_01959">
    <property type="entry name" value="CcmE"/>
    <property type="match status" value="1"/>
</dbReference>
<dbReference type="Proteomes" id="UP000588068">
    <property type="component" value="Unassembled WGS sequence"/>
</dbReference>
<proteinExistence type="inferred from homology"/>
<dbReference type="GO" id="GO:0005886">
    <property type="term" value="C:plasma membrane"/>
    <property type="evidence" value="ECO:0007669"/>
    <property type="project" value="UniProtKB-SubCell"/>
</dbReference>
<feature type="topological domain" description="Extracellular" evidence="13">
    <location>
        <begin position="29"/>
        <end position="147"/>
    </location>
</feature>
<evidence type="ECO:0000256" key="14">
    <source>
        <dbReference type="PIRSR" id="PIRSR604329-50"/>
    </source>
</evidence>
<dbReference type="SUPFAM" id="SSF82093">
    <property type="entry name" value="Heme chaperone CcmE"/>
    <property type="match status" value="1"/>
</dbReference>
<dbReference type="Pfam" id="PF03100">
    <property type="entry name" value="CcmE"/>
    <property type="match status" value="1"/>
</dbReference>
<dbReference type="InterPro" id="IPR012340">
    <property type="entry name" value="NA-bd_OB-fold"/>
</dbReference>
<reference evidence="15 16" key="1">
    <citation type="submission" date="2020-08" db="EMBL/GenBank/DDBJ databases">
        <title>Genomic Encyclopedia of Type Strains, Phase IV (KMG-IV): sequencing the most valuable type-strain genomes for metagenomic binning, comparative biology and taxonomic classification.</title>
        <authorList>
            <person name="Goeker M."/>
        </authorList>
    </citation>
    <scope>NUCLEOTIDE SEQUENCE [LARGE SCALE GENOMIC DNA]</scope>
    <source>
        <strain evidence="15 16">DSM 26723</strain>
    </source>
</reference>
<sequence length="147" mass="15892">MTARQRRMLLVGLMVIGVGTAAAFALNAFQENLLYFYSPSDVSAGKAPADRTFRVGGMVTEGSFQRPAGSMEATFILTDFAHNVKVRYSGVLPDLFREGQGIVARGKLAPGGDFVAEEVLAKHDENYMPPDVADTLKKQHQKEAGGQ</sequence>
<evidence type="ECO:0000256" key="12">
    <source>
        <dbReference type="ARBA" id="ARBA00056663"/>
    </source>
</evidence>
<accession>A0A841HHB4</accession>
<gene>
    <name evidence="13" type="primary">ccmE</name>
    <name evidence="13" type="synonym">cycJ</name>
    <name evidence="15" type="ORF">HNQ60_001012</name>
</gene>
<organism evidence="15 16">
    <name type="scientific">Povalibacter uvarum</name>
    <dbReference type="NCBI Taxonomy" id="732238"/>
    <lineage>
        <taxon>Bacteria</taxon>
        <taxon>Pseudomonadati</taxon>
        <taxon>Pseudomonadota</taxon>
        <taxon>Gammaproteobacteria</taxon>
        <taxon>Steroidobacterales</taxon>
        <taxon>Steroidobacteraceae</taxon>
        <taxon>Povalibacter</taxon>
    </lineage>
</organism>
<dbReference type="PANTHER" id="PTHR34128:SF2">
    <property type="entry name" value="CYTOCHROME C-TYPE BIOGENESIS PROTEIN CCME HOMOLOG, MITOCHONDRIAL"/>
    <property type="match status" value="1"/>
</dbReference>
<dbReference type="Gene3D" id="2.40.50.140">
    <property type="entry name" value="Nucleic acid-binding proteins"/>
    <property type="match status" value="1"/>
</dbReference>
<evidence type="ECO:0000256" key="9">
    <source>
        <dbReference type="ARBA" id="ARBA00022989"/>
    </source>
</evidence>
<keyword evidence="10 13" id="KW-0408">Iron</keyword>
<evidence type="ECO:0000256" key="11">
    <source>
        <dbReference type="ARBA" id="ARBA00023136"/>
    </source>
</evidence>
<evidence type="ECO:0000313" key="15">
    <source>
        <dbReference type="EMBL" id="MBB6092166.1"/>
    </source>
</evidence>
<comment type="caution">
    <text evidence="15">The sequence shown here is derived from an EMBL/GenBank/DDBJ whole genome shotgun (WGS) entry which is preliminary data.</text>
</comment>
<keyword evidence="8 13" id="KW-0735">Signal-anchor</keyword>
<evidence type="ECO:0000313" key="16">
    <source>
        <dbReference type="Proteomes" id="UP000588068"/>
    </source>
</evidence>
<evidence type="ECO:0000256" key="13">
    <source>
        <dbReference type="HAMAP-Rule" id="MF_01959"/>
    </source>
</evidence>
<dbReference type="InterPro" id="IPR036127">
    <property type="entry name" value="CcmE-like_sf"/>
</dbReference>
<dbReference type="GO" id="GO:0017004">
    <property type="term" value="P:cytochrome complex assembly"/>
    <property type="evidence" value="ECO:0007669"/>
    <property type="project" value="UniProtKB-KW"/>
</dbReference>
<keyword evidence="16" id="KW-1185">Reference proteome</keyword>
<dbReference type="NCBIfam" id="NF009729">
    <property type="entry name" value="PRK13254.1-3"/>
    <property type="match status" value="1"/>
</dbReference>
<feature type="binding site" description="covalent" evidence="13 14">
    <location>
        <position position="123"/>
    </location>
    <ligand>
        <name>heme</name>
        <dbReference type="ChEBI" id="CHEBI:30413"/>
    </ligand>
</feature>
<keyword evidence="7 13" id="KW-0201">Cytochrome c-type biogenesis</keyword>
<comment type="function">
    <text evidence="12 13">Heme chaperone required for the biogenesis of c-type cytochromes. Transiently binds heme delivered by CcmC and transfers the heme to apo-cytochromes in a process facilitated by CcmF and CcmH.</text>
</comment>
<evidence type="ECO:0000256" key="1">
    <source>
        <dbReference type="ARBA" id="ARBA00004533"/>
    </source>
</evidence>
<evidence type="ECO:0000256" key="8">
    <source>
        <dbReference type="ARBA" id="ARBA00022968"/>
    </source>
</evidence>